<dbReference type="Gene3D" id="3.90.1070.20">
    <property type="match status" value="1"/>
</dbReference>
<dbReference type="AlphaFoldDB" id="E5KJY0"/>
<evidence type="ECO:0000256" key="3">
    <source>
        <dbReference type="ARBA" id="ARBA00006835"/>
    </source>
</evidence>
<dbReference type="Pfam" id="PF00562">
    <property type="entry name" value="RNA_pol_Rpb2_6"/>
    <property type="match status" value="1"/>
</dbReference>
<dbReference type="GO" id="GO:0032549">
    <property type="term" value="F:ribonucleoside binding"/>
    <property type="evidence" value="ECO:0007669"/>
    <property type="project" value="InterPro"/>
</dbReference>
<reference evidence="19" key="1">
    <citation type="submission" date="2010-08" db="EMBL/GenBank/DDBJ databases">
        <title>Quorum sensing in methanogenic archaeon.</title>
        <authorList>
            <person name="Zhang G."/>
            <person name="Zhang F."/>
            <person name="Guo X."/>
            <person name="Ding G."/>
            <person name="Zhu J."/>
            <person name="Zhou L."/>
            <person name="Cai S."/>
            <person name="Liu X."/>
            <person name="Luo Y."/>
            <person name="Shi W."/>
            <person name="Dong X."/>
        </authorList>
    </citation>
    <scope>NUCLEOTIDE SEQUENCE</scope>
    <source>
        <strain evidence="19">6Ac</strain>
    </source>
</reference>
<dbReference type="InterPro" id="IPR007641">
    <property type="entry name" value="RNA_pol_Rpb2_7"/>
</dbReference>
<evidence type="ECO:0000256" key="11">
    <source>
        <dbReference type="ARBA" id="ARBA00023163"/>
    </source>
</evidence>
<dbReference type="Gene3D" id="2.40.270.10">
    <property type="entry name" value="DNA-directed RNA polymerase, subunit 2, domain 6"/>
    <property type="match status" value="1"/>
</dbReference>
<evidence type="ECO:0000256" key="9">
    <source>
        <dbReference type="ARBA" id="ARBA00022833"/>
    </source>
</evidence>
<comment type="similarity">
    <text evidence="3 14">Belongs to the RNA polymerase beta chain family.</text>
</comment>
<evidence type="ECO:0000256" key="12">
    <source>
        <dbReference type="ARBA" id="ARBA00025838"/>
    </source>
</evidence>
<keyword evidence="5" id="KW-0963">Cytoplasm</keyword>
<evidence type="ECO:0000256" key="10">
    <source>
        <dbReference type="ARBA" id="ARBA00023125"/>
    </source>
</evidence>
<proteinExistence type="inferred from homology"/>
<dbReference type="OMA" id="YQKLYHM"/>
<accession>E5KJY0</accession>
<evidence type="ECO:0000259" key="15">
    <source>
        <dbReference type="Pfam" id="PF00562"/>
    </source>
</evidence>
<dbReference type="Pfam" id="PF04566">
    <property type="entry name" value="RNA_pol_Rpb2_4"/>
    <property type="match status" value="1"/>
</dbReference>
<dbReference type="InterPro" id="IPR007120">
    <property type="entry name" value="DNA-dir_RNAP_su2_dom"/>
</dbReference>
<sequence>MVGMSSARVFVNGEFVGTNSDPISLAKEMRRLRRGGKISNQINVSYFARTNEILINTDSGRARRPLIVVEGGSALVTEEHVEKVRRGEITFDDLVREGLVEYLDAEEEENALVAIEEMEITPDHTHMEVDPSLVLGICTGLVPYPEHNASPRNTMGAGMIKQCLGTPLANTKLRPDTRGHYLHYPQRALCRSRTADAVGFDERPAGQNFVVAVLVYEGYNIEDALILNRGSIERGLGRSHFFRVSEAEERKYPGGQEDKFEIPDMEVRGARGTEAYSQLDDDGLVNPNAVVAPNDVLIGKTSPPRFLEEPTEFGITPQQRRETSVTMRSNEKGVVDTVILTESSNGNRLAKVKTRDQRVPELGDKFASRHGQKGVIGLIVPPADMPFTEAGQVPDLIVNPHAIPSRMTVGHVLEMIGGKMGSLEGRFVDATAFLGEEETDMRAALTKFGFSHTGREVMYNGINGEQIMADVFVGVILYQKLYHMVAGKMHARSRGPVQVLTRQPTEGRAREGGLRFGEMERDVLIAHGAALALKERLVDESDKVTELVCSRCGMIAIHDKRRNVDYCSVCGSDTEIYPVEMSYAFKLLLDEIKSLGVAPRLVLEDAV</sequence>
<dbReference type="PROSITE" id="PS01166">
    <property type="entry name" value="RNA_POL_BETA"/>
    <property type="match status" value="1"/>
</dbReference>
<evidence type="ECO:0000256" key="14">
    <source>
        <dbReference type="RuleBase" id="RU363031"/>
    </source>
</evidence>
<comment type="cofactor">
    <cofactor evidence="1">
        <name>Zn(2+)</name>
        <dbReference type="ChEBI" id="CHEBI:29105"/>
    </cofactor>
</comment>
<feature type="domain" description="RNA polymerase Rpb2" evidence="18">
    <location>
        <begin position="91"/>
        <end position="123"/>
    </location>
</feature>
<dbReference type="GO" id="GO:0008270">
    <property type="term" value="F:zinc ion binding"/>
    <property type="evidence" value="ECO:0007669"/>
    <property type="project" value="InterPro"/>
</dbReference>
<keyword evidence="4 14" id="KW-0240">DNA-directed RNA polymerase</keyword>
<evidence type="ECO:0000259" key="17">
    <source>
        <dbReference type="Pfam" id="PF04566"/>
    </source>
</evidence>
<dbReference type="Gene3D" id="2.40.50.150">
    <property type="match status" value="1"/>
</dbReference>
<keyword evidence="7 14" id="KW-0548">Nucleotidyltransferase</keyword>
<name>E5KJY0_9EURY</name>
<comment type="subcellular location">
    <subcellularLocation>
        <location evidence="2">Cytoplasm</location>
    </subcellularLocation>
</comment>
<comment type="catalytic activity">
    <reaction evidence="13 14">
        <text>RNA(n) + a ribonucleoside 5'-triphosphate = RNA(n+1) + diphosphate</text>
        <dbReference type="Rhea" id="RHEA:21248"/>
        <dbReference type="Rhea" id="RHEA-COMP:14527"/>
        <dbReference type="Rhea" id="RHEA-COMP:17342"/>
        <dbReference type="ChEBI" id="CHEBI:33019"/>
        <dbReference type="ChEBI" id="CHEBI:61557"/>
        <dbReference type="ChEBI" id="CHEBI:140395"/>
        <dbReference type="EC" id="2.7.7.6"/>
    </reaction>
</comment>
<evidence type="ECO:0000256" key="13">
    <source>
        <dbReference type="ARBA" id="ARBA00048552"/>
    </source>
</evidence>
<keyword evidence="8" id="KW-0479">Metal-binding</keyword>
<dbReference type="GO" id="GO:0000428">
    <property type="term" value="C:DNA-directed RNA polymerase complex"/>
    <property type="evidence" value="ECO:0007669"/>
    <property type="project" value="UniProtKB-KW"/>
</dbReference>
<dbReference type="InterPro" id="IPR019969">
    <property type="entry name" value="RNAP_Rpo2"/>
</dbReference>
<organism evidence="19">
    <name type="scientific">Methanothrix harundinacea</name>
    <dbReference type="NCBI Taxonomy" id="301375"/>
    <lineage>
        <taxon>Archaea</taxon>
        <taxon>Methanobacteriati</taxon>
        <taxon>Methanobacteriota</taxon>
        <taxon>Stenosarchaea group</taxon>
        <taxon>Methanomicrobia</taxon>
        <taxon>Methanotrichales</taxon>
        <taxon>Methanotrichaceae</taxon>
        <taxon>Methanothrix</taxon>
    </lineage>
</organism>
<dbReference type="GO" id="GO:0003899">
    <property type="term" value="F:DNA-directed RNA polymerase activity"/>
    <property type="evidence" value="ECO:0007669"/>
    <property type="project" value="UniProtKB-EC"/>
</dbReference>
<keyword evidence="9" id="KW-0862">Zinc</keyword>
<dbReference type="GO" id="GO:0003677">
    <property type="term" value="F:DNA binding"/>
    <property type="evidence" value="ECO:0007669"/>
    <property type="project" value="UniProtKB-KW"/>
</dbReference>
<keyword evidence="10" id="KW-0238">DNA-binding</keyword>
<evidence type="ECO:0000256" key="4">
    <source>
        <dbReference type="ARBA" id="ARBA00022478"/>
    </source>
</evidence>
<comment type="subunit">
    <text evidence="12">Part of the RNA polymerase complex.</text>
</comment>
<dbReference type="InterPro" id="IPR007646">
    <property type="entry name" value="RNA_pol_Rpb2_4"/>
</dbReference>
<evidence type="ECO:0000259" key="16">
    <source>
        <dbReference type="Pfam" id="PF04560"/>
    </source>
</evidence>
<dbReference type="EMBL" id="HQ188252">
    <property type="protein sequence ID" value="ADQ42370.1"/>
    <property type="molecule type" value="Genomic_DNA"/>
</dbReference>
<dbReference type="InterPro" id="IPR014724">
    <property type="entry name" value="RNA_pol_RPB2_OB-fold"/>
</dbReference>
<feature type="domain" description="RNA polymerase Rpb2" evidence="17">
    <location>
        <begin position="9"/>
        <end position="70"/>
    </location>
</feature>
<dbReference type="InterPro" id="IPR037033">
    <property type="entry name" value="DNA-dir_RNAP_su2_hyb_sf"/>
</dbReference>
<evidence type="ECO:0000256" key="5">
    <source>
        <dbReference type="ARBA" id="ARBA00022490"/>
    </source>
</evidence>
<feature type="domain" description="DNA-directed RNA polymerase subunit 2 hybrid-binding" evidence="15">
    <location>
        <begin position="139"/>
        <end position="510"/>
    </location>
</feature>
<feature type="domain" description="RNA polymerase Rpb2" evidence="16">
    <location>
        <begin position="512"/>
        <end position="603"/>
    </location>
</feature>
<dbReference type="NCBIfam" id="TIGR03670">
    <property type="entry name" value="rpoB_arch"/>
    <property type="match status" value="1"/>
</dbReference>
<dbReference type="Pfam" id="PF04567">
    <property type="entry name" value="RNA_pol_Rpb2_5"/>
    <property type="match status" value="1"/>
</dbReference>
<dbReference type="SUPFAM" id="SSF64484">
    <property type="entry name" value="beta and beta-prime subunits of DNA dependent RNA-polymerase"/>
    <property type="match status" value="1"/>
</dbReference>
<dbReference type="PANTHER" id="PTHR20856">
    <property type="entry name" value="DNA-DIRECTED RNA POLYMERASE I SUBUNIT 2"/>
    <property type="match status" value="1"/>
</dbReference>
<evidence type="ECO:0000256" key="7">
    <source>
        <dbReference type="ARBA" id="ARBA00022695"/>
    </source>
</evidence>
<keyword evidence="11 14" id="KW-0804">Transcription</keyword>
<dbReference type="Gene3D" id="3.90.1800.10">
    <property type="entry name" value="RNA polymerase alpha subunit dimerisation domain"/>
    <property type="match status" value="1"/>
</dbReference>
<evidence type="ECO:0000256" key="8">
    <source>
        <dbReference type="ARBA" id="ARBA00022723"/>
    </source>
</evidence>
<comment type="function">
    <text evidence="14">DNA-dependent RNA polymerase catalyzes the transcription of DNA into RNA using the four ribonucleoside triphosphates as substrates.</text>
</comment>
<dbReference type="Pfam" id="PF04560">
    <property type="entry name" value="RNA_pol_Rpb2_7"/>
    <property type="match status" value="1"/>
</dbReference>
<evidence type="ECO:0000256" key="1">
    <source>
        <dbReference type="ARBA" id="ARBA00001947"/>
    </source>
</evidence>
<dbReference type="InterPro" id="IPR015712">
    <property type="entry name" value="DNA-dir_RNA_pol_su2"/>
</dbReference>
<dbReference type="GO" id="GO:0006351">
    <property type="term" value="P:DNA-templated transcription"/>
    <property type="evidence" value="ECO:0007669"/>
    <property type="project" value="InterPro"/>
</dbReference>
<evidence type="ECO:0000259" key="18">
    <source>
        <dbReference type="Pfam" id="PF04567"/>
    </source>
</evidence>
<evidence type="ECO:0000256" key="2">
    <source>
        <dbReference type="ARBA" id="ARBA00004496"/>
    </source>
</evidence>
<keyword evidence="6 14" id="KW-0808">Transferase</keyword>
<evidence type="ECO:0000256" key="6">
    <source>
        <dbReference type="ARBA" id="ARBA00022679"/>
    </source>
</evidence>
<dbReference type="InterPro" id="IPR007121">
    <property type="entry name" value="RNA_pol_bsu_CS"/>
</dbReference>
<dbReference type="InterPro" id="IPR007647">
    <property type="entry name" value="RNA_pol_Rpb2_5"/>
</dbReference>
<evidence type="ECO:0000313" key="19">
    <source>
        <dbReference type="EMBL" id="ADQ42370.1"/>
    </source>
</evidence>
<dbReference type="GO" id="GO:0005737">
    <property type="term" value="C:cytoplasm"/>
    <property type="evidence" value="ECO:0007669"/>
    <property type="project" value="UniProtKB-SubCell"/>
</dbReference>
<dbReference type="CDD" id="cd00653">
    <property type="entry name" value="RNA_pol_B_RPB2"/>
    <property type="match status" value="1"/>
</dbReference>
<protein>
    <recommendedName>
        <fullName evidence="14">DNA-directed RNA polymerase subunit beta</fullName>
        <ecNumber evidence="14">2.7.7.6</ecNumber>
    </recommendedName>
</protein>
<dbReference type="EC" id="2.7.7.6" evidence="14"/>